<dbReference type="EMBL" id="CP045143">
    <property type="protein sequence ID" value="QFR23065.1"/>
    <property type="molecule type" value="Genomic_DNA"/>
</dbReference>
<keyword evidence="1" id="KW-0812">Transmembrane</keyword>
<accession>A0A5P8M475</accession>
<dbReference type="PANTHER" id="PTHR40076">
    <property type="entry name" value="MEMBRANE PROTEIN-RELATED"/>
    <property type="match status" value="1"/>
</dbReference>
<keyword evidence="1" id="KW-1133">Transmembrane helix</keyword>
<dbReference type="Pfam" id="PF06161">
    <property type="entry name" value="DUF975"/>
    <property type="match status" value="1"/>
</dbReference>
<evidence type="ECO:0000313" key="3">
    <source>
        <dbReference type="Proteomes" id="UP000326779"/>
    </source>
</evidence>
<dbReference type="AlphaFoldDB" id="A0A5P8M475"/>
<organism evidence="2 3">
    <name type="scientific">Schleiferilactobacillus harbinensis</name>
    <dbReference type="NCBI Taxonomy" id="304207"/>
    <lineage>
        <taxon>Bacteria</taxon>
        <taxon>Bacillati</taxon>
        <taxon>Bacillota</taxon>
        <taxon>Bacilli</taxon>
        <taxon>Lactobacillales</taxon>
        <taxon>Lactobacillaceae</taxon>
        <taxon>Schleiferilactobacillus</taxon>
    </lineage>
</organism>
<feature type="transmembrane region" description="Helical" evidence="1">
    <location>
        <begin position="160"/>
        <end position="183"/>
    </location>
</feature>
<dbReference type="InterPro" id="IPR010380">
    <property type="entry name" value="DUF975"/>
</dbReference>
<evidence type="ECO:0000313" key="2">
    <source>
        <dbReference type="EMBL" id="QFR23065.1"/>
    </source>
</evidence>
<dbReference type="KEGG" id="lhb:D1010_06365"/>
<feature type="transmembrane region" description="Helical" evidence="1">
    <location>
        <begin position="213"/>
        <end position="236"/>
    </location>
</feature>
<name>A0A5P8M475_9LACO</name>
<feature type="transmembrane region" description="Helical" evidence="1">
    <location>
        <begin position="87"/>
        <end position="108"/>
    </location>
</feature>
<reference evidence="2 3" key="1">
    <citation type="submission" date="2019-10" db="EMBL/GenBank/DDBJ databases">
        <title>The completed genome of Lactobacillus harbinensis M1.</title>
        <authorList>
            <person name="Zheng Y."/>
        </authorList>
    </citation>
    <scope>NUCLEOTIDE SEQUENCE [LARGE SCALE GENOMIC DNA]</scope>
    <source>
        <strain evidence="2 3">M1</strain>
    </source>
</reference>
<proteinExistence type="predicted"/>
<gene>
    <name evidence="2" type="ORF">D1010_06365</name>
</gene>
<dbReference type="Proteomes" id="UP000326779">
    <property type="component" value="Chromosome"/>
</dbReference>
<feature type="transmembrane region" description="Helical" evidence="1">
    <location>
        <begin position="129"/>
        <end position="154"/>
    </location>
</feature>
<keyword evidence="1" id="KW-0472">Membrane</keyword>
<dbReference type="PANTHER" id="PTHR40076:SF1">
    <property type="entry name" value="MEMBRANE PROTEIN"/>
    <property type="match status" value="1"/>
</dbReference>
<evidence type="ECO:0000256" key="1">
    <source>
        <dbReference type="SAM" id="Phobius"/>
    </source>
</evidence>
<protein>
    <submittedName>
        <fullName evidence="2">DUF975 family protein</fullName>
    </submittedName>
</protein>
<feature type="transmembrane region" description="Helical" evidence="1">
    <location>
        <begin position="26"/>
        <end position="52"/>
    </location>
</feature>
<sequence length="261" mass="29344">MQSMHIDRGQLKNQAKEKLHKHWGEAILVGFLPIAIMFIVVIVTIIGAMAVVNTQPDNIKALQSSGTLMTQTLFSSSVGGGTNLTDLIVILLAGVMGASTSIGFLTLWRREPRQLNPLLRSLIGFRPEYIGGLLVAYIVIQLIDSIPTLLGLINNPAINVINFVLLFVLLVVDIGLSQTFLVWKDLRDTNKGGALTAIRISWQLMAGFKWQYFVMKLSFLGWWILTFLLLFIPYFWLYPYQSMTYVGFYDALKSRKPELFA</sequence>